<protein>
    <submittedName>
        <fullName evidence="2">Reverse transcriptase domain-containing protein</fullName>
    </submittedName>
</protein>
<dbReference type="AlphaFoldDB" id="A0A8R1IKG6"/>
<dbReference type="InterPro" id="IPR000477">
    <property type="entry name" value="RT_dom"/>
</dbReference>
<keyword evidence="3" id="KW-1185">Reference proteome</keyword>
<dbReference type="PROSITE" id="PS50878">
    <property type="entry name" value="RT_POL"/>
    <property type="match status" value="1"/>
</dbReference>
<dbReference type="OMA" id="MRWNTES"/>
<evidence type="ECO:0000259" key="1">
    <source>
        <dbReference type="PROSITE" id="PS50878"/>
    </source>
</evidence>
<dbReference type="Gene3D" id="3.30.70.270">
    <property type="match status" value="1"/>
</dbReference>
<feature type="domain" description="Reverse transcriptase" evidence="1">
    <location>
        <begin position="1"/>
        <end position="189"/>
    </location>
</feature>
<dbReference type="InterPro" id="IPR043128">
    <property type="entry name" value="Rev_trsase/Diguanyl_cyclase"/>
</dbReference>
<dbReference type="SUPFAM" id="SSF56672">
    <property type="entry name" value="DNA/RNA polymerases"/>
    <property type="match status" value="1"/>
</dbReference>
<evidence type="ECO:0000313" key="3">
    <source>
        <dbReference type="Proteomes" id="UP000005237"/>
    </source>
</evidence>
<sequence length="205" mass="23777">MVLDASSHMKGELSLNQCVHPGPSTLKPFLGILLRAQMKKYILTADIAKAFHQIRLQEQDRDCTRFIWLKDVSKGPTPGNFITYRFTRIPFGISCSPFLLAASIITYLERFPSEINSRILQDLYVDNTVFTTNDENELEKLYEQSKQMFKDNMFMNLREYQTNSETVTNFIPEQDRAPNKPNKFLGHMLDYKHDTLTIHIPTPPK</sequence>
<dbReference type="PANTHER" id="PTHR47331">
    <property type="entry name" value="PHD-TYPE DOMAIN-CONTAINING PROTEIN"/>
    <property type="match status" value="1"/>
</dbReference>
<dbReference type="Pfam" id="PF00078">
    <property type="entry name" value="RVT_1"/>
    <property type="match status" value="1"/>
</dbReference>
<dbReference type="EnsemblMetazoa" id="CJA35716.1">
    <property type="protein sequence ID" value="CJA35716.1"/>
    <property type="gene ID" value="WBGene00211563"/>
</dbReference>
<dbReference type="InterPro" id="IPR043502">
    <property type="entry name" value="DNA/RNA_pol_sf"/>
</dbReference>
<proteinExistence type="predicted"/>
<reference evidence="2" key="2">
    <citation type="submission" date="2022-06" db="UniProtKB">
        <authorList>
            <consortium name="EnsemblMetazoa"/>
        </authorList>
    </citation>
    <scope>IDENTIFICATION</scope>
    <source>
        <strain evidence="2">DF5081</strain>
    </source>
</reference>
<organism evidence="2 3">
    <name type="scientific">Caenorhabditis japonica</name>
    <dbReference type="NCBI Taxonomy" id="281687"/>
    <lineage>
        <taxon>Eukaryota</taxon>
        <taxon>Metazoa</taxon>
        <taxon>Ecdysozoa</taxon>
        <taxon>Nematoda</taxon>
        <taxon>Chromadorea</taxon>
        <taxon>Rhabditida</taxon>
        <taxon>Rhabditina</taxon>
        <taxon>Rhabditomorpha</taxon>
        <taxon>Rhabditoidea</taxon>
        <taxon>Rhabditidae</taxon>
        <taxon>Peloderinae</taxon>
        <taxon>Caenorhabditis</taxon>
    </lineage>
</organism>
<name>A0A8R1IKG6_CAEJA</name>
<reference evidence="3" key="1">
    <citation type="submission" date="2010-08" db="EMBL/GenBank/DDBJ databases">
        <authorList>
            <consortium name="Caenorhabditis japonica Sequencing Consortium"/>
            <person name="Wilson R.K."/>
        </authorList>
    </citation>
    <scope>NUCLEOTIDE SEQUENCE [LARGE SCALE GENOMIC DNA]</scope>
    <source>
        <strain evidence="3">DF5081</strain>
    </source>
</reference>
<dbReference type="Gene3D" id="3.10.10.10">
    <property type="entry name" value="HIV Type 1 Reverse Transcriptase, subunit A, domain 1"/>
    <property type="match status" value="1"/>
</dbReference>
<dbReference type="Proteomes" id="UP000005237">
    <property type="component" value="Unassembled WGS sequence"/>
</dbReference>
<evidence type="ECO:0000313" key="2">
    <source>
        <dbReference type="EnsemblMetazoa" id="CJA35716.1"/>
    </source>
</evidence>
<accession>A0A8R1IKG6</accession>